<evidence type="ECO:0000259" key="16">
    <source>
        <dbReference type="Pfam" id="PF01726"/>
    </source>
</evidence>
<dbReference type="SUPFAM" id="SSF51306">
    <property type="entry name" value="LexA/Signal peptidase"/>
    <property type="match status" value="1"/>
</dbReference>
<evidence type="ECO:0000256" key="14">
    <source>
        <dbReference type="RuleBase" id="RU003991"/>
    </source>
</evidence>
<evidence type="ECO:0000256" key="6">
    <source>
        <dbReference type="ARBA" id="ARBA00022801"/>
    </source>
</evidence>
<dbReference type="InterPro" id="IPR036390">
    <property type="entry name" value="WH_DNA-bd_sf"/>
</dbReference>
<reference evidence="17 18" key="1">
    <citation type="submission" date="2017-02" db="EMBL/GenBank/DDBJ databases">
        <title>Genomic diversity within the haloalkaliphilic genus Thioalkalivibrio.</title>
        <authorList>
            <person name="Ahn A.-C."/>
            <person name="Meier-Kolthoff J."/>
            <person name="Overmars L."/>
            <person name="Richter M."/>
            <person name="Woyke T."/>
            <person name="Sorokin D.Y."/>
            <person name="Muyzer G."/>
        </authorList>
    </citation>
    <scope>NUCLEOTIDE SEQUENCE [LARGE SCALE GENOMIC DNA]</scope>
    <source>
        <strain evidence="17 18">HL17</strain>
    </source>
</reference>
<dbReference type="GO" id="GO:0004252">
    <property type="term" value="F:serine-type endopeptidase activity"/>
    <property type="evidence" value="ECO:0007669"/>
    <property type="project" value="UniProtKB-UniRule"/>
</dbReference>
<dbReference type="FunFam" id="1.10.10.10:FF:000009">
    <property type="entry name" value="LexA repressor"/>
    <property type="match status" value="1"/>
</dbReference>
<evidence type="ECO:0000256" key="12">
    <source>
        <dbReference type="ARBA" id="ARBA00023236"/>
    </source>
</evidence>
<evidence type="ECO:0000256" key="2">
    <source>
        <dbReference type="ARBA" id="ARBA00011738"/>
    </source>
</evidence>
<evidence type="ECO:0000256" key="1">
    <source>
        <dbReference type="ARBA" id="ARBA00007484"/>
    </source>
</evidence>
<dbReference type="CDD" id="cd06529">
    <property type="entry name" value="S24_LexA-like"/>
    <property type="match status" value="1"/>
</dbReference>
<keyword evidence="8 13" id="KW-0805">Transcription regulation</keyword>
<dbReference type="NCBIfam" id="TIGR00498">
    <property type="entry name" value="lexA"/>
    <property type="match status" value="1"/>
</dbReference>
<dbReference type="PRINTS" id="PR00726">
    <property type="entry name" value="LEXASERPTASE"/>
</dbReference>
<comment type="similarity">
    <text evidence="1 13 14">Belongs to the peptidase S24 family.</text>
</comment>
<dbReference type="OrthoDB" id="9802364at2"/>
<dbReference type="EC" id="3.4.21.88" evidence="13"/>
<gene>
    <name evidence="13" type="primary">lexA</name>
    <name evidence="17" type="ORF">B1A74_03385</name>
</gene>
<dbReference type="GO" id="GO:0045892">
    <property type="term" value="P:negative regulation of DNA-templated transcription"/>
    <property type="evidence" value="ECO:0007669"/>
    <property type="project" value="UniProtKB-UniRule"/>
</dbReference>
<organism evidence="17 18">
    <name type="scientific">Thioalkalivibrio halophilus</name>
    <dbReference type="NCBI Taxonomy" id="252474"/>
    <lineage>
        <taxon>Bacteria</taxon>
        <taxon>Pseudomonadati</taxon>
        <taxon>Pseudomonadota</taxon>
        <taxon>Gammaproteobacteria</taxon>
        <taxon>Chromatiales</taxon>
        <taxon>Ectothiorhodospiraceae</taxon>
        <taxon>Thioalkalivibrio</taxon>
    </lineage>
</organism>
<keyword evidence="3 13" id="KW-0678">Repressor</keyword>
<comment type="catalytic activity">
    <reaction evidence="13">
        <text>Hydrolysis of Ala-|-Gly bond in repressor LexA.</text>
        <dbReference type="EC" id="3.4.21.88"/>
    </reaction>
</comment>
<feature type="domain" description="LexA repressor DNA-binding" evidence="16">
    <location>
        <begin position="6"/>
        <end position="68"/>
    </location>
</feature>
<keyword evidence="12 13" id="KW-0742">SOS response</keyword>
<dbReference type="Pfam" id="PF01726">
    <property type="entry name" value="LexA_DNA_bind"/>
    <property type="match status" value="1"/>
</dbReference>
<evidence type="ECO:0000256" key="5">
    <source>
        <dbReference type="ARBA" id="ARBA00022763"/>
    </source>
</evidence>
<accession>A0A1V3A0L6</accession>
<dbReference type="SUPFAM" id="SSF46785">
    <property type="entry name" value="Winged helix' DNA-binding domain"/>
    <property type="match status" value="1"/>
</dbReference>
<dbReference type="Pfam" id="PF00717">
    <property type="entry name" value="Peptidase_S24"/>
    <property type="match status" value="1"/>
</dbReference>
<proteinExistence type="inferred from homology"/>
<keyword evidence="6 13" id="KW-0378">Hydrolase</keyword>
<dbReference type="InterPro" id="IPR006199">
    <property type="entry name" value="LexA_DNA-bd_dom"/>
</dbReference>
<dbReference type="FunFam" id="2.10.109.10:FF:000001">
    <property type="entry name" value="LexA repressor"/>
    <property type="match status" value="1"/>
</dbReference>
<dbReference type="Gene3D" id="1.10.10.10">
    <property type="entry name" value="Winged helix-like DNA-binding domain superfamily/Winged helix DNA-binding domain"/>
    <property type="match status" value="1"/>
</dbReference>
<comment type="function">
    <text evidence="13">Represses a number of genes involved in the response to DNA damage (SOS response), including recA and lexA. In the presence of single-stranded DNA, RecA interacts with LexA causing an autocatalytic cleavage which disrupts the DNA-binding part of LexA, leading to derepression of the SOS regulon and eventually DNA repair.</text>
</comment>
<dbReference type="RefSeq" id="WP_077243761.1">
    <property type="nucleotide sequence ID" value="NZ_MUZR01000008.1"/>
</dbReference>
<evidence type="ECO:0000256" key="13">
    <source>
        <dbReference type="HAMAP-Rule" id="MF_00015"/>
    </source>
</evidence>
<comment type="caution">
    <text evidence="17">The sequence shown here is derived from an EMBL/GenBank/DDBJ whole genome shotgun (WGS) entry which is preliminary data.</text>
</comment>
<dbReference type="GO" id="GO:0006281">
    <property type="term" value="P:DNA repair"/>
    <property type="evidence" value="ECO:0007669"/>
    <property type="project" value="UniProtKB-UniRule"/>
</dbReference>
<feature type="domain" description="Peptidase S24/S26A/S26B/S26C" evidence="15">
    <location>
        <begin position="89"/>
        <end position="203"/>
    </location>
</feature>
<dbReference type="InterPro" id="IPR006197">
    <property type="entry name" value="Peptidase_S24_LexA"/>
</dbReference>
<feature type="active site" description="For autocatalytic cleavage activity" evidence="13">
    <location>
        <position position="168"/>
    </location>
</feature>
<dbReference type="InterPro" id="IPR050077">
    <property type="entry name" value="LexA_repressor"/>
</dbReference>
<evidence type="ECO:0000313" key="17">
    <source>
        <dbReference type="EMBL" id="OOC10884.1"/>
    </source>
</evidence>
<comment type="subunit">
    <text evidence="2 13">Homodimer.</text>
</comment>
<evidence type="ECO:0000256" key="3">
    <source>
        <dbReference type="ARBA" id="ARBA00022491"/>
    </source>
</evidence>
<dbReference type="GO" id="GO:0006260">
    <property type="term" value="P:DNA replication"/>
    <property type="evidence" value="ECO:0007669"/>
    <property type="project" value="UniProtKB-UniRule"/>
</dbReference>
<dbReference type="InterPro" id="IPR006200">
    <property type="entry name" value="LexA"/>
</dbReference>
<dbReference type="PANTHER" id="PTHR33516">
    <property type="entry name" value="LEXA REPRESSOR"/>
    <property type="match status" value="1"/>
</dbReference>
<evidence type="ECO:0000256" key="10">
    <source>
        <dbReference type="ARBA" id="ARBA00023163"/>
    </source>
</evidence>
<name>A0A1V3A0L6_9GAMM</name>
<keyword evidence="9 13" id="KW-0238">DNA-binding</keyword>
<evidence type="ECO:0000259" key="15">
    <source>
        <dbReference type="Pfam" id="PF00717"/>
    </source>
</evidence>
<feature type="active site" description="For autocatalytic cleavage activity" evidence="13">
    <location>
        <position position="131"/>
    </location>
</feature>
<dbReference type="GO" id="GO:0006508">
    <property type="term" value="P:proteolysis"/>
    <property type="evidence" value="ECO:0007669"/>
    <property type="project" value="InterPro"/>
</dbReference>
<feature type="site" description="Cleavage; by autolysis" evidence="13">
    <location>
        <begin position="96"/>
        <end position="97"/>
    </location>
</feature>
<dbReference type="PANTHER" id="PTHR33516:SF2">
    <property type="entry name" value="LEXA REPRESSOR-RELATED"/>
    <property type="match status" value="1"/>
</dbReference>
<evidence type="ECO:0000256" key="11">
    <source>
        <dbReference type="ARBA" id="ARBA00023204"/>
    </source>
</evidence>
<evidence type="ECO:0000313" key="18">
    <source>
        <dbReference type="Proteomes" id="UP000189177"/>
    </source>
</evidence>
<dbReference type="InterPro" id="IPR015927">
    <property type="entry name" value="Peptidase_S24_S26A/B/C"/>
</dbReference>
<keyword evidence="7 13" id="KW-0068">Autocatalytic cleavage</keyword>
<keyword evidence="10 13" id="KW-0804">Transcription</keyword>
<evidence type="ECO:0000256" key="7">
    <source>
        <dbReference type="ARBA" id="ARBA00022813"/>
    </source>
</evidence>
<dbReference type="HAMAP" id="MF_00015">
    <property type="entry name" value="LexA"/>
    <property type="match status" value="1"/>
</dbReference>
<evidence type="ECO:0000256" key="4">
    <source>
        <dbReference type="ARBA" id="ARBA00022705"/>
    </source>
</evidence>
<keyword evidence="11 13" id="KW-0234">DNA repair</keyword>
<evidence type="ECO:0000256" key="8">
    <source>
        <dbReference type="ARBA" id="ARBA00023015"/>
    </source>
</evidence>
<dbReference type="InterPro" id="IPR036286">
    <property type="entry name" value="LexA/Signal_pep-like_sf"/>
</dbReference>
<dbReference type="Proteomes" id="UP000189177">
    <property type="component" value="Unassembled WGS sequence"/>
</dbReference>
<dbReference type="GO" id="GO:0003677">
    <property type="term" value="F:DNA binding"/>
    <property type="evidence" value="ECO:0007669"/>
    <property type="project" value="UniProtKB-UniRule"/>
</dbReference>
<dbReference type="InterPro" id="IPR039418">
    <property type="entry name" value="LexA-like"/>
</dbReference>
<sequence>MSSDPSLTPRQQAILDYITEVVTTQGTAPTRNEIATAFGFRSPHAAECHLKALARKGAIELVGGAARGIRLPPDTRPSPATPSGADGIPLVGHVAAGSPLLATEHIEGHYHLGDALFRARPDYLLRVHGESMRDAGILDGDLLAVRRTPEAREGQIVVARIEDEVTVKRFRRDGSRIRLLPENPDFSPIEVDPERRELAIEGIGVGVLRNLEGE</sequence>
<evidence type="ECO:0000256" key="9">
    <source>
        <dbReference type="ARBA" id="ARBA00023125"/>
    </source>
</evidence>
<dbReference type="STRING" id="252474.B1A74_03385"/>
<keyword evidence="18" id="KW-1185">Reference proteome</keyword>
<dbReference type="AlphaFoldDB" id="A0A1V3A0L6"/>
<keyword evidence="4 13" id="KW-0235">DNA replication</keyword>
<keyword evidence="5 13" id="KW-0227">DNA damage</keyword>
<protein>
    <recommendedName>
        <fullName evidence="13">LexA repressor</fullName>
        <ecNumber evidence="13">3.4.21.88</ecNumber>
    </recommendedName>
</protein>
<dbReference type="GO" id="GO:0009432">
    <property type="term" value="P:SOS response"/>
    <property type="evidence" value="ECO:0007669"/>
    <property type="project" value="UniProtKB-UniRule"/>
</dbReference>
<dbReference type="EMBL" id="MUZR01000008">
    <property type="protein sequence ID" value="OOC10884.1"/>
    <property type="molecule type" value="Genomic_DNA"/>
</dbReference>
<dbReference type="Gene3D" id="2.10.109.10">
    <property type="entry name" value="Umud Fragment, subunit A"/>
    <property type="match status" value="1"/>
</dbReference>
<dbReference type="InterPro" id="IPR036388">
    <property type="entry name" value="WH-like_DNA-bd_sf"/>
</dbReference>
<feature type="DNA-binding region" description="H-T-H motif" evidence="13">
    <location>
        <begin position="31"/>
        <end position="51"/>
    </location>
</feature>